<dbReference type="OrthoDB" id="4869488at2"/>
<reference evidence="4 5" key="1">
    <citation type="submission" date="2017-04" db="EMBL/GenBank/DDBJ databases">
        <authorList>
            <person name="Afonso C.L."/>
            <person name="Miller P.J."/>
            <person name="Scott M.A."/>
            <person name="Spackman E."/>
            <person name="Goraichik I."/>
            <person name="Dimitrov K.M."/>
            <person name="Suarez D.L."/>
            <person name="Swayne D.E."/>
        </authorList>
    </citation>
    <scope>NUCLEOTIDE SEQUENCE [LARGE SCALE GENOMIC DNA]</scope>
    <source>
        <strain evidence="4 5">CGMCC 1.12511</strain>
    </source>
</reference>
<evidence type="ECO:0000313" key="4">
    <source>
        <dbReference type="EMBL" id="SMC69218.1"/>
    </source>
</evidence>
<keyword evidence="2" id="KW-0472">Membrane</keyword>
<reference evidence="3 6" key="2">
    <citation type="submission" date="2020-10" db="EMBL/GenBank/DDBJ databases">
        <title>Janibacter indicus TT2 genome sequence.</title>
        <authorList>
            <person name="Lee K."/>
            <person name="Ganzorig M."/>
        </authorList>
    </citation>
    <scope>NUCLEOTIDE SEQUENCE [LARGE SCALE GENOMIC DNA]</scope>
    <source>
        <strain evidence="3 6">TT2</strain>
    </source>
</reference>
<feature type="region of interest" description="Disordered" evidence="1">
    <location>
        <begin position="226"/>
        <end position="251"/>
    </location>
</feature>
<evidence type="ECO:0000256" key="2">
    <source>
        <dbReference type="SAM" id="Phobius"/>
    </source>
</evidence>
<feature type="transmembrane region" description="Helical" evidence="2">
    <location>
        <begin position="75"/>
        <end position="97"/>
    </location>
</feature>
<organism evidence="4 5">
    <name type="scientific">Janibacter indicus</name>
    <dbReference type="NCBI Taxonomy" id="857417"/>
    <lineage>
        <taxon>Bacteria</taxon>
        <taxon>Bacillati</taxon>
        <taxon>Actinomycetota</taxon>
        <taxon>Actinomycetes</taxon>
        <taxon>Micrococcales</taxon>
        <taxon>Intrasporangiaceae</taxon>
        <taxon>Janibacter</taxon>
    </lineage>
</organism>
<dbReference type="RefSeq" id="WP_084451261.1">
    <property type="nucleotide sequence ID" value="NZ_CP062789.1"/>
</dbReference>
<gene>
    <name evidence="3" type="ORF">IGS73_11035</name>
    <name evidence="4" type="ORF">SAMN06296429_107127</name>
</gene>
<evidence type="ECO:0000256" key="1">
    <source>
        <dbReference type="SAM" id="MobiDB-lite"/>
    </source>
</evidence>
<protein>
    <submittedName>
        <fullName evidence="4">Uncharacterized protein</fullName>
    </submittedName>
</protein>
<proteinExistence type="predicted"/>
<evidence type="ECO:0000313" key="5">
    <source>
        <dbReference type="Proteomes" id="UP000192634"/>
    </source>
</evidence>
<dbReference type="AlphaFoldDB" id="A0A1W2BA19"/>
<sequence>MTRGFVRLDGSARSAADLDAWLRLGPEHLGQVRTRHTVPAASRPVAVLLGLVALLLVGLVVVMGVLAAVGAIPLVAVLCPLGVGVVVAALLLPAMLATRGSRTIEVREHGLLVASRPVPYATMDPGRMVWATSARAARSVVTLNRRRRVAGGECLLLNGTDGPDAVEDWRGLGTKYDPLSTAPRLDTPFVWWVLGPRDVGGFVRDLEAAMAADGYPVRGLADHLTRHRADVPTGREAYPRRAPYDPPLWRG</sequence>
<name>A0A1W2BA19_9MICO</name>
<dbReference type="EMBL" id="CP062789">
    <property type="protein sequence ID" value="QOK21680.1"/>
    <property type="molecule type" value="Genomic_DNA"/>
</dbReference>
<dbReference type="Proteomes" id="UP000593998">
    <property type="component" value="Chromosome"/>
</dbReference>
<accession>A0A1W2BA19</accession>
<feature type="transmembrane region" description="Helical" evidence="2">
    <location>
        <begin position="45"/>
        <end position="69"/>
    </location>
</feature>
<evidence type="ECO:0000313" key="6">
    <source>
        <dbReference type="Proteomes" id="UP000593998"/>
    </source>
</evidence>
<keyword evidence="2" id="KW-1133">Transmembrane helix</keyword>
<dbReference type="Proteomes" id="UP000192634">
    <property type="component" value="Unassembled WGS sequence"/>
</dbReference>
<keyword evidence="2" id="KW-0812">Transmembrane</keyword>
<dbReference type="EMBL" id="FWXN01000007">
    <property type="protein sequence ID" value="SMC69218.1"/>
    <property type="molecule type" value="Genomic_DNA"/>
</dbReference>
<evidence type="ECO:0000313" key="3">
    <source>
        <dbReference type="EMBL" id="QOK21680.1"/>
    </source>
</evidence>